<feature type="non-terminal residue" evidence="3">
    <location>
        <position position="462"/>
    </location>
</feature>
<dbReference type="Proteomes" id="UP001159427">
    <property type="component" value="Unassembled WGS sequence"/>
</dbReference>
<keyword evidence="4" id="KW-1185">Reference proteome</keyword>
<keyword evidence="2" id="KW-0812">Transmembrane</keyword>
<protein>
    <submittedName>
        <fullName evidence="3">Uncharacterized protein</fullName>
    </submittedName>
</protein>
<feature type="transmembrane region" description="Helical" evidence="2">
    <location>
        <begin position="301"/>
        <end position="324"/>
    </location>
</feature>
<feature type="transmembrane region" description="Helical" evidence="2">
    <location>
        <begin position="193"/>
        <end position="220"/>
    </location>
</feature>
<feature type="transmembrane region" description="Helical" evidence="2">
    <location>
        <begin position="269"/>
        <end position="289"/>
    </location>
</feature>
<sequence>MFSVGPQKYRMLVVLNAVMFSFQQNTAEACTGSVITFCNDTTSCIQTHEEVYKLLGSNMNYFKIAKALYPAKKMSSLLIHVTLNGANGTEKCRPAHYTWSMSCLFAAFPEYVLEVLSLGSILVRSRTQKLDITIAPFCCNVSVENRVTIIEDVLSSLQDLAVSPGIQDPSLNTAECVTEGHEPNLTDTERKSYIIAAMFLSFGFAIFLGPWLAIYTLIYLDKLSNGEDPEMYCALKWVLSSMLTVEFGLIFTSAVFLGKSDAPLVLKRIMLPILTVIFLKGLIVGCICFKKKTPKLDKCKSRTLHIVIFTLAYLTSYHFCWIVIGIMVNALWSVTVLLSVGVITTALFFTLYSFFKFGNVPVNRTRNFFIYLTLFIPVVCLVCLVIVAGQTVFGRNTVDEVVKMVILTVSIAFMKWTLPATKDTSKKSDEEEQKDEKGGNKGDMPEKTNEKEEKDEKGKNKV</sequence>
<organism evidence="3 4">
    <name type="scientific">Porites evermanni</name>
    <dbReference type="NCBI Taxonomy" id="104178"/>
    <lineage>
        <taxon>Eukaryota</taxon>
        <taxon>Metazoa</taxon>
        <taxon>Cnidaria</taxon>
        <taxon>Anthozoa</taxon>
        <taxon>Hexacorallia</taxon>
        <taxon>Scleractinia</taxon>
        <taxon>Fungiina</taxon>
        <taxon>Poritidae</taxon>
        <taxon>Porites</taxon>
    </lineage>
</organism>
<evidence type="ECO:0000256" key="2">
    <source>
        <dbReference type="SAM" id="Phobius"/>
    </source>
</evidence>
<keyword evidence="2" id="KW-0472">Membrane</keyword>
<gene>
    <name evidence="3" type="ORF">PEVE_00023260</name>
</gene>
<feature type="transmembrane region" description="Helical" evidence="2">
    <location>
        <begin position="232"/>
        <end position="257"/>
    </location>
</feature>
<feature type="compositionally biased region" description="Basic and acidic residues" evidence="1">
    <location>
        <begin position="423"/>
        <end position="462"/>
    </location>
</feature>
<evidence type="ECO:0000313" key="3">
    <source>
        <dbReference type="EMBL" id="CAH3024569.1"/>
    </source>
</evidence>
<evidence type="ECO:0000313" key="4">
    <source>
        <dbReference type="Proteomes" id="UP001159427"/>
    </source>
</evidence>
<dbReference type="EMBL" id="CALNXI010000309">
    <property type="protein sequence ID" value="CAH3024569.1"/>
    <property type="molecule type" value="Genomic_DNA"/>
</dbReference>
<accession>A0ABN8M545</accession>
<name>A0ABN8M545_9CNID</name>
<evidence type="ECO:0000256" key="1">
    <source>
        <dbReference type="SAM" id="MobiDB-lite"/>
    </source>
</evidence>
<reference evidence="3 4" key="1">
    <citation type="submission" date="2022-05" db="EMBL/GenBank/DDBJ databases">
        <authorList>
            <consortium name="Genoscope - CEA"/>
            <person name="William W."/>
        </authorList>
    </citation>
    <scope>NUCLEOTIDE SEQUENCE [LARGE SCALE GENOMIC DNA]</scope>
</reference>
<feature type="region of interest" description="Disordered" evidence="1">
    <location>
        <begin position="421"/>
        <end position="462"/>
    </location>
</feature>
<comment type="caution">
    <text evidence="3">The sequence shown here is derived from an EMBL/GenBank/DDBJ whole genome shotgun (WGS) entry which is preliminary data.</text>
</comment>
<keyword evidence="2" id="KW-1133">Transmembrane helix</keyword>
<proteinExistence type="predicted"/>
<feature type="transmembrane region" description="Helical" evidence="2">
    <location>
        <begin position="330"/>
        <end position="355"/>
    </location>
</feature>
<feature type="transmembrane region" description="Helical" evidence="2">
    <location>
        <begin position="367"/>
        <end position="389"/>
    </location>
</feature>